<proteinExistence type="predicted"/>
<protein>
    <submittedName>
        <fullName evidence="1">Uncharacterized protein</fullName>
    </submittedName>
</protein>
<sequence>MKTIFTLLLLTIFTQTFGQNSISYLYKGKIDGKMPITMYLKSEDNGCTNKLNYQGMYKYNNVSNWLQLDISQNEKDQFIFTEYDFTGVLILQKTKDGFKGIWISPDTKKQLKMELKKEILTEKEKQIYEEKFEKVNYENYDC</sequence>
<dbReference type="OMA" id="WISPDTK"/>
<gene>
    <name evidence="1" type="ORF">B0A77_15315</name>
</gene>
<dbReference type="Proteomes" id="UP000220828">
    <property type="component" value="Unassembled WGS sequence"/>
</dbReference>
<evidence type="ECO:0000313" key="1">
    <source>
        <dbReference type="EMBL" id="PDS21690.1"/>
    </source>
</evidence>
<dbReference type="OrthoDB" id="6025292at2"/>
<name>A0A2H3K887_9FLAO</name>
<reference evidence="1 2" key="1">
    <citation type="submission" date="2017-09" db="EMBL/GenBank/DDBJ databases">
        <title>Whole genomes of Flavobacteriaceae.</title>
        <authorList>
            <person name="Stine C."/>
            <person name="Li C."/>
            <person name="Tadesse D."/>
        </authorList>
    </citation>
    <scope>NUCLEOTIDE SEQUENCE [LARGE SCALE GENOMIC DNA]</scope>
    <source>
        <strain evidence="1 2">ATCC 35036</strain>
    </source>
</reference>
<organism evidence="1 2">
    <name type="scientific">Flavobacterium branchiophilum</name>
    <dbReference type="NCBI Taxonomy" id="55197"/>
    <lineage>
        <taxon>Bacteria</taxon>
        <taxon>Pseudomonadati</taxon>
        <taxon>Bacteroidota</taxon>
        <taxon>Flavobacteriia</taxon>
        <taxon>Flavobacteriales</taxon>
        <taxon>Flavobacteriaceae</taxon>
        <taxon>Flavobacterium</taxon>
    </lineage>
</organism>
<dbReference type="EMBL" id="PCMW01000161">
    <property type="protein sequence ID" value="PDS21690.1"/>
    <property type="molecule type" value="Genomic_DNA"/>
</dbReference>
<evidence type="ECO:0000313" key="2">
    <source>
        <dbReference type="Proteomes" id="UP000220828"/>
    </source>
</evidence>
<accession>A0A2H3K887</accession>
<comment type="caution">
    <text evidence="1">The sequence shown here is derived from an EMBL/GenBank/DDBJ whole genome shotgun (WGS) entry which is preliminary data.</text>
</comment>
<dbReference type="RefSeq" id="WP_014082985.1">
    <property type="nucleotide sequence ID" value="NZ_CBCSFI010000014.1"/>
</dbReference>
<dbReference type="AlphaFoldDB" id="A0A2H3K887"/>